<evidence type="ECO:0000313" key="3">
    <source>
        <dbReference type="Proteomes" id="UP001187343"/>
    </source>
</evidence>
<feature type="region of interest" description="Disordered" evidence="1">
    <location>
        <begin position="1"/>
        <end position="28"/>
    </location>
</feature>
<gene>
    <name evidence="2" type="ORF">Q8A67_007693</name>
</gene>
<protein>
    <submittedName>
        <fullName evidence="2">Uncharacterized protein</fullName>
    </submittedName>
</protein>
<reference evidence="2" key="1">
    <citation type="submission" date="2023-08" db="EMBL/GenBank/DDBJ databases">
        <title>Chromosome-level Genome Assembly of mud carp (Cirrhinus molitorella).</title>
        <authorList>
            <person name="Liu H."/>
        </authorList>
    </citation>
    <scope>NUCLEOTIDE SEQUENCE</scope>
    <source>
        <strain evidence="2">Prfri</strain>
        <tissue evidence="2">Muscle</tissue>
    </source>
</reference>
<comment type="caution">
    <text evidence="2">The sequence shown here is derived from an EMBL/GenBank/DDBJ whole genome shotgun (WGS) entry which is preliminary data.</text>
</comment>
<accession>A0AA88TS35</accession>
<dbReference type="Proteomes" id="UP001187343">
    <property type="component" value="Unassembled WGS sequence"/>
</dbReference>
<proteinExistence type="predicted"/>
<name>A0AA88TS35_9TELE</name>
<dbReference type="AlphaFoldDB" id="A0AA88TS35"/>
<keyword evidence="3" id="KW-1185">Reference proteome</keyword>
<dbReference type="EMBL" id="JAUYZG010000007">
    <property type="protein sequence ID" value="KAK2902980.1"/>
    <property type="molecule type" value="Genomic_DNA"/>
</dbReference>
<organism evidence="2 3">
    <name type="scientific">Cirrhinus molitorella</name>
    <name type="common">mud carp</name>
    <dbReference type="NCBI Taxonomy" id="172907"/>
    <lineage>
        <taxon>Eukaryota</taxon>
        <taxon>Metazoa</taxon>
        <taxon>Chordata</taxon>
        <taxon>Craniata</taxon>
        <taxon>Vertebrata</taxon>
        <taxon>Euteleostomi</taxon>
        <taxon>Actinopterygii</taxon>
        <taxon>Neopterygii</taxon>
        <taxon>Teleostei</taxon>
        <taxon>Ostariophysi</taxon>
        <taxon>Cypriniformes</taxon>
        <taxon>Cyprinidae</taxon>
        <taxon>Labeoninae</taxon>
        <taxon>Labeonini</taxon>
        <taxon>Cirrhinus</taxon>
    </lineage>
</organism>
<evidence type="ECO:0000313" key="2">
    <source>
        <dbReference type="EMBL" id="KAK2902980.1"/>
    </source>
</evidence>
<evidence type="ECO:0000256" key="1">
    <source>
        <dbReference type="SAM" id="MobiDB-lite"/>
    </source>
</evidence>
<sequence length="375" mass="43005">MVEPQGRQAKNSEAGGRDRGSSSHDADEDWQTHGALFGLDLGTGAHSGLDAGRGVADCYDKEGGEWAVQQVITLISEVTSSSQPENMLRENDRGHTELFYSGQHLKLQQLKSKPIRNNYLHKRIPNYPEEVDFQVTKLRHNTNLQGFLGIWDSEGFTKPTRSISPKHDLVWWSPDISREDISNAEKQYLDDQDVEKAFLHRFTTSPAFLSSSRMGNFRFSMSIHELLRSYQQQFCAGQKPDIRTFETVVYKQEVMYSIVIHAPRARNLFSEYPLLKDTQDPACVFHENTIIWCSQAMCKIHSFRLSRNMKAIRIPVKAREEYMWDNIGVAFHVPHGTVFRFSKEILYKSLRLCEGAPPKLSTEEFVECEFGPLRP</sequence>
<feature type="compositionally biased region" description="Basic and acidic residues" evidence="1">
    <location>
        <begin position="15"/>
        <end position="25"/>
    </location>
</feature>